<dbReference type="PANTHER" id="PTHR12755">
    <property type="entry name" value="CLEAVAGE/POLYADENYLATION FACTOR IA SUBUNIT CLP1P"/>
    <property type="match status" value="1"/>
</dbReference>
<keyword evidence="2" id="KW-0698">rRNA processing</keyword>
<keyword evidence="3" id="KW-0547">Nucleotide-binding</keyword>
<dbReference type="Pfam" id="PF16575">
    <property type="entry name" value="CLP1_P"/>
    <property type="match status" value="1"/>
</dbReference>
<evidence type="ECO:0000256" key="3">
    <source>
        <dbReference type="ARBA" id="ARBA00022741"/>
    </source>
</evidence>
<evidence type="ECO:0000313" key="7">
    <source>
        <dbReference type="EMBL" id="PKA63665.1"/>
    </source>
</evidence>
<keyword evidence="7" id="KW-0418">Kinase</keyword>
<dbReference type="InterPro" id="IPR032319">
    <property type="entry name" value="CLP1_P"/>
</dbReference>
<dbReference type="PANTHER" id="PTHR12755:SF20">
    <property type="entry name" value="OS01G0184000 PROTEIN"/>
    <property type="match status" value="1"/>
</dbReference>
<dbReference type="Gene3D" id="3.40.50.300">
    <property type="entry name" value="P-loop containing nucleotide triphosphate hydrolases"/>
    <property type="match status" value="1"/>
</dbReference>
<feature type="domain" description="NOL9 C-terminal" evidence="6">
    <location>
        <begin position="265"/>
        <end position="360"/>
    </location>
</feature>
<dbReference type="EC" id="2.7.1.78" evidence="7"/>
<protein>
    <submittedName>
        <fullName evidence="7">Polynucleotide 5'-hydroxyl-kinase NOL9</fullName>
        <ecNumber evidence="7">2.7.1.78</ecNumber>
    </submittedName>
</protein>
<proteinExistence type="predicted"/>
<evidence type="ECO:0000313" key="8">
    <source>
        <dbReference type="Proteomes" id="UP000236161"/>
    </source>
</evidence>
<keyword evidence="7" id="KW-0808">Transferase</keyword>
<gene>
    <name evidence="7" type="ORF">AXF42_Ash005560</name>
</gene>
<evidence type="ECO:0000256" key="2">
    <source>
        <dbReference type="ARBA" id="ARBA00022552"/>
    </source>
</evidence>
<reference evidence="7 8" key="1">
    <citation type="journal article" date="2017" name="Nature">
        <title>The Apostasia genome and the evolution of orchids.</title>
        <authorList>
            <person name="Zhang G.Q."/>
            <person name="Liu K.W."/>
            <person name="Li Z."/>
            <person name="Lohaus R."/>
            <person name="Hsiao Y.Y."/>
            <person name="Niu S.C."/>
            <person name="Wang J.Y."/>
            <person name="Lin Y.C."/>
            <person name="Xu Q."/>
            <person name="Chen L.J."/>
            <person name="Yoshida K."/>
            <person name="Fujiwara S."/>
            <person name="Wang Z.W."/>
            <person name="Zhang Y.Q."/>
            <person name="Mitsuda N."/>
            <person name="Wang M."/>
            <person name="Liu G.H."/>
            <person name="Pecoraro L."/>
            <person name="Huang H.X."/>
            <person name="Xiao X.J."/>
            <person name="Lin M."/>
            <person name="Wu X.Y."/>
            <person name="Wu W.L."/>
            <person name="Chen Y.Y."/>
            <person name="Chang S.B."/>
            <person name="Sakamoto S."/>
            <person name="Ohme-Takagi M."/>
            <person name="Yagi M."/>
            <person name="Zeng S.J."/>
            <person name="Shen C.Y."/>
            <person name="Yeh C.M."/>
            <person name="Luo Y.B."/>
            <person name="Tsai W.C."/>
            <person name="Van de Peer Y."/>
            <person name="Liu Z.J."/>
        </authorList>
    </citation>
    <scope>NUCLEOTIDE SEQUENCE [LARGE SCALE GENOMIC DNA]</scope>
    <source>
        <strain evidence="8">cv. Shenzhen</strain>
        <tissue evidence="7">Stem</tissue>
    </source>
</reference>
<dbReference type="EMBL" id="KZ451908">
    <property type="protein sequence ID" value="PKA63665.1"/>
    <property type="molecule type" value="Genomic_DNA"/>
</dbReference>
<keyword evidence="4" id="KW-0067">ATP-binding</keyword>
<organism evidence="7 8">
    <name type="scientific">Apostasia shenzhenica</name>
    <dbReference type="NCBI Taxonomy" id="1088818"/>
    <lineage>
        <taxon>Eukaryota</taxon>
        <taxon>Viridiplantae</taxon>
        <taxon>Streptophyta</taxon>
        <taxon>Embryophyta</taxon>
        <taxon>Tracheophyta</taxon>
        <taxon>Spermatophyta</taxon>
        <taxon>Magnoliopsida</taxon>
        <taxon>Liliopsida</taxon>
        <taxon>Asparagales</taxon>
        <taxon>Orchidaceae</taxon>
        <taxon>Apostasioideae</taxon>
        <taxon>Apostasia</taxon>
    </lineage>
</organism>
<keyword evidence="8" id="KW-1185">Reference proteome</keyword>
<evidence type="ECO:0000256" key="1">
    <source>
        <dbReference type="ARBA" id="ARBA00004604"/>
    </source>
</evidence>
<accession>A0A2I0B798</accession>
<dbReference type="GO" id="GO:0000448">
    <property type="term" value="P:cleavage in ITS2 between 5.8S rRNA and LSU-rRNA of tricistronic rRNA transcript (SSU-rRNA, 5.8S rRNA, LSU-rRNA)"/>
    <property type="evidence" value="ECO:0007669"/>
    <property type="project" value="TreeGrafter"/>
</dbReference>
<dbReference type="SUPFAM" id="SSF52540">
    <property type="entry name" value="P-loop containing nucleoside triphosphate hydrolases"/>
    <property type="match status" value="1"/>
</dbReference>
<dbReference type="GO" id="GO:0051734">
    <property type="term" value="F:ATP-dependent polynucleotide 5'-hydroxyl-kinase activity"/>
    <property type="evidence" value="ECO:0007669"/>
    <property type="project" value="UniProtKB-EC"/>
</dbReference>
<feature type="domain" description="Clp1 P-loop" evidence="5">
    <location>
        <begin position="42"/>
        <end position="195"/>
    </location>
</feature>
<dbReference type="InterPro" id="IPR045116">
    <property type="entry name" value="Clp1/Grc3"/>
</dbReference>
<dbReference type="GO" id="GO:0005524">
    <property type="term" value="F:ATP binding"/>
    <property type="evidence" value="ECO:0007669"/>
    <property type="project" value="UniProtKB-KW"/>
</dbReference>
<dbReference type="Proteomes" id="UP000236161">
    <property type="component" value="Unassembled WGS sequence"/>
</dbReference>
<evidence type="ECO:0000259" key="6">
    <source>
        <dbReference type="Pfam" id="PF25467"/>
    </source>
</evidence>
<sequence length="368" mass="41405">MKNNSPTSPASRQEPLLLPQWEDALHTVTHFSQAPPITVICGPKNSGKSTFSRLLLNSLLERYDKVGYLDTDVGQPEFSVPGVLSLHLLDECISDLMNNSIREFKRCCFFGDISSKRDPEAYLNYARRLYDYFIEKYHHTNNDNNHQKPSLPLIINTPGWVKGTGFDVLVELLRYVCPTHVIQMRISADSKNLPNGAFWLADEQKGPLQVIELISFFTDSFNRSVVLTKNVLSLRESRLFNYFKQCFPESLSITTNKELAHALASIAPYEVQISQVNVIHLHCQVPESEVFHSLNGTIVGLAASFKRPMTPSKGCTPWCVGLGIVRGIDVKQGLLYVITPVPPFQLEQVDLLLQGFIEIPSSLLQVFP</sequence>
<dbReference type="Pfam" id="PF25467">
    <property type="entry name" value="NOL9_C"/>
    <property type="match status" value="1"/>
</dbReference>
<dbReference type="OrthoDB" id="2405412at2759"/>
<comment type="subcellular location">
    <subcellularLocation>
        <location evidence="1">Nucleus</location>
        <location evidence="1">Nucleolus</location>
    </subcellularLocation>
</comment>
<evidence type="ECO:0000256" key="4">
    <source>
        <dbReference type="ARBA" id="ARBA00022840"/>
    </source>
</evidence>
<dbReference type="STRING" id="1088818.A0A2I0B798"/>
<dbReference type="AlphaFoldDB" id="A0A2I0B798"/>
<evidence type="ECO:0000259" key="5">
    <source>
        <dbReference type="Pfam" id="PF16575"/>
    </source>
</evidence>
<dbReference type="GO" id="GO:0005730">
    <property type="term" value="C:nucleolus"/>
    <property type="evidence" value="ECO:0007669"/>
    <property type="project" value="UniProtKB-SubCell"/>
</dbReference>
<dbReference type="InterPro" id="IPR027417">
    <property type="entry name" value="P-loop_NTPase"/>
</dbReference>
<dbReference type="InterPro" id="IPR057570">
    <property type="entry name" value="NOL9_C"/>
</dbReference>
<name>A0A2I0B798_9ASPA</name>